<dbReference type="AlphaFoldDB" id="A0A845MDY1"/>
<keyword evidence="3" id="KW-0238">DNA-binding</keyword>
<dbReference type="EMBL" id="WTVA01000003">
    <property type="protein sequence ID" value="MZR22273.1"/>
    <property type="molecule type" value="Genomic_DNA"/>
</dbReference>
<dbReference type="OrthoDB" id="8097684at2"/>
<dbReference type="GO" id="GO:0003700">
    <property type="term" value="F:DNA-binding transcription factor activity"/>
    <property type="evidence" value="ECO:0007669"/>
    <property type="project" value="InterPro"/>
</dbReference>
<dbReference type="SUPFAM" id="SSF53850">
    <property type="entry name" value="Periplasmic binding protein-like II"/>
    <property type="match status" value="1"/>
</dbReference>
<evidence type="ECO:0000256" key="2">
    <source>
        <dbReference type="ARBA" id="ARBA00023015"/>
    </source>
</evidence>
<keyword evidence="4" id="KW-0804">Transcription</keyword>
<evidence type="ECO:0000256" key="4">
    <source>
        <dbReference type="ARBA" id="ARBA00023163"/>
    </source>
</evidence>
<dbReference type="PANTHER" id="PTHR30579:SF7">
    <property type="entry name" value="HTH-TYPE TRANSCRIPTIONAL REGULATOR LRHA-RELATED"/>
    <property type="match status" value="1"/>
</dbReference>
<dbReference type="PROSITE" id="PS50931">
    <property type="entry name" value="HTH_LYSR"/>
    <property type="match status" value="1"/>
</dbReference>
<organism evidence="6 7">
    <name type="scientific">Sneathiella chungangensis</name>
    <dbReference type="NCBI Taxonomy" id="1418234"/>
    <lineage>
        <taxon>Bacteria</taxon>
        <taxon>Pseudomonadati</taxon>
        <taxon>Pseudomonadota</taxon>
        <taxon>Alphaproteobacteria</taxon>
        <taxon>Sneathiellales</taxon>
        <taxon>Sneathiellaceae</taxon>
        <taxon>Sneathiella</taxon>
    </lineage>
</organism>
<comment type="caution">
    <text evidence="6">The sequence shown here is derived from an EMBL/GenBank/DDBJ whole genome shotgun (WGS) entry which is preliminary data.</text>
</comment>
<keyword evidence="7" id="KW-1185">Reference proteome</keyword>
<dbReference type="Pfam" id="PF03466">
    <property type="entry name" value="LysR_substrate"/>
    <property type="match status" value="1"/>
</dbReference>
<dbReference type="InterPro" id="IPR000847">
    <property type="entry name" value="LysR_HTH_N"/>
</dbReference>
<dbReference type="InterPro" id="IPR036390">
    <property type="entry name" value="WH_DNA-bd_sf"/>
</dbReference>
<dbReference type="PANTHER" id="PTHR30579">
    <property type="entry name" value="TRANSCRIPTIONAL REGULATOR"/>
    <property type="match status" value="1"/>
</dbReference>
<evidence type="ECO:0000313" key="7">
    <source>
        <dbReference type="Proteomes" id="UP000445696"/>
    </source>
</evidence>
<dbReference type="Pfam" id="PF00126">
    <property type="entry name" value="HTH_1"/>
    <property type="match status" value="1"/>
</dbReference>
<protein>
    <submittedName>
        <fullName evidence="6">LysR family transcriptional regulator</fullName>
    </submittedName>
</protein>
<evidence type="ECO:0000259" key="5">
    <source>
        <dbReference type="PROSITE" id="PS50931"/>
    </source>
</evidence>
<dbReference type="InterPro" id="IPR036388">
    <property type="entry name" value="WH-like_DNA-bd_sf"/>
</dbReference>
<sequence length="287" mass="31431">MIQARPLLDLHLLRTFCAVAETASMTRAAQLLNMSQGAVSQQIRKLEEQLASPLLDRQKTGLTLTDAGEVMLSKARQLLVLNDRIMRDVTPVQFAGTLSLGIPLDLMGGRLPNILRLFAEQYPDVGINLVCAGTLELKAALANGELDLSLLEELDKDRSGRSLFTDQLAWIGARGGTVRERNPLALSIASTGCVFRLPAMEALDRIARPWKRVYESNNLDALFAMIRMDLAVGVFLSSLVPPELEKIPFGDAFPKLPKFHVTLAQKAGARNEMAATLADFIESGYSK</sequence>
<evidence type="ECO:0000256" key="3">
    <source>
        <dbReference type="ARBA" id="ARBA00023125"/>
    </source>
</evidence>
<dbReference type="InterPro" id="IPR005119">
    <property type="entry name" value="LysR_subst-bd"/>
</dbReference>
<dbReference type="Gene3D" id="3.40.190.10">
    <property type="entry name" value="Periplasmic binding protein-like II"/>
    <property type="match status" value="2"/>
</dbReference>
<dbReference type="RefSeq" id="WP_161338725.1">
    <property type="nucleotide sequence ID" value="NZ_JBHSDG010000005.1"/>
</dbReference>
<evidence type="ECO:0000313" key="6">
    <source>
        <dbReference type="EMBL" id="MZR22273.1"/>
    </source>
</evidence>
<dbReference type="InterPro" id="IPR050176">
    <property type="entry name" value="LTTR"/>
</dbReference>
<reference evidence="6 7" key="1">
    <citation type="journal article" date="2014" name="Int. J. Syst. Evol. Microbiol.">
        <title>Sneathiella chungangensis sp. nov., isolated from a marine sand, and emended description of the genus Sneathiella.</title>
        <authorList>
            <person name="Siamphan C."/>
            <person name="Kim H."/>
            <person name="Lee J.S."/>
            <person name="Kim W."/>
        </authorList>
    </citation>
    <scope>NUCLEOTIDE SEQUENCE [LARGE SCALE GENOMIC DNA]</scope>
    <source>
        <strain evidence="6 7">KCTC 32476</strain>
    </source>
</reference>
<comment type="similarity">
    <text evidence="1">Belongs to the LysR transcriptional regulatory family.</text>
</comment>
<dbReference type="PRINTS" id="PR00039">
    <property type="entry name" value="HTHLYSR"/>
</dbReference>
<dbReference type="GO" id="GO:0003677">
    <property type="term" value="F:DNA binding"/>
    <property type="evidence" value="ECO:0007669"/>
    <property type="project" value="UniProtKB-KW"/>
</dbReference>
<keyword evidence="2" id="KW-0805">Transcription regulation</keyword>
<dbReference type="SUPFAM" id="SSF46785">
    <property type="entry name" value="Winged helix' DNA-binding domain"/>
    <property type="match status" value="1"/>
</dbReference>
<dbReference type="Gene3D" id="1.10.10.10">
    <property type="entry name" value="Winged helix-like DNA-binding domain superfamily/Winged helix DNA-binding domain"/>
    <property type="match status" value="1"/>
</dbReference>
<gene>
    <name evidence="6" type="ORF">GQF03_08020</name>
</gene>
<name>A0A845MDY1_9PROT</name>
<accession>A0A845MDY1</accession>
<feature type="domain" description="HTH lysR-type" evidence="5">
    <location>
        <begin position="8"/>
        <end position="65"/>
    </location>
</feature>
<evidence type="ECO:0000256" key="1">
    <source>
        <dbReference type="ARBA" id="ARBA00009437"/>
    </source>
</evidence>
<dbReference type="FunFam" id="1.10.10.10:FF:000001">
    <property type="entry name" value="LysR family transcriptional regulator"/>
    <property type="match status" value="1"/>
</dbReference>
<dbReference type="Proteomes" id="UP000445696">
    <property type="component" value="Unassembled WGS sequence"/>
</dbReference>
<proteinExistence type="inferred from homology"/>